<evidence type="ECO:0000313" key="3">
    <source>
        <dbReference type="EMBL" id="SMC22749.1"/>
    </source>
</evidence>
<dbReference type="OrthoDB" id="7925971at2"/>
<dbReference type="SMART" id="SM00855">
    <property type="entry name" value="PGAM"/>
    <property type="match status" value="1"/>
</dbReference>
<gene>
    <name evidence="3" type="ORF">SAMN02745134_01712</name>
</gene>
<reference evidence="3 4" key="1">
    <citation type="submission" date="2017-04" db="EMBL/GenBank/DDBJ databases">
        <authorList>
            <person name="Afonso C.L."/>
            <person name="Miller P.J."/>
            <person name="Scott M.A."/>
            <person name="Spackman E."/>
            <person name="Goraichik I."/>
            <person name="Dimitrov K.M."/>
            <person name="Suarez D.L."/>
            <person name="Swayne D.E."/>
        </authorList>
    </citation>
    <scope>NUCLEOTIDE SEQUENCE [LARGE SCALE GENOMIC DNA]</scope>
    <source>
        <strain evidence="3 4">DSM 12555</strain>
    </source>
</reference>
<evidence type="ECO:0000256" key="1">
    <source>
        <dbReference type="PIRSR" id="PIRSR613078-1"/>
    </source>
</evidence>
<dbReference type="Proteomes" id="UP000192468">
    <property type="component" value="Unassembled WGS sequence"/>
</dbReference>
<name>A0A1W1XFP2_9CLOT</name>
<feature type="binding site" evidence="2">
    <location>
        <position position="57"/>
    </location>
    <ligand>
        <name>substrate</name>
    </ligand>
</feature>
<dbReference type="SUPFAM" id="SSF53254">
    <property type="entry name" value="Phosphoglycerate mutase-like"/>
    <property type="match status" value="1"/>
</dbReference>
<dbReference type="GO" id="GO:0005737">
    <property type="term" value="C:cytoplasm"/>
    <property type="evidence" value="ECO:0007669"/>
    <property type="project" value="TreeGrafter"/>
</dbReference>
<sequence length="196" mass="22310">MDIVFVRHGSTLLNEKGIYVGKTDTGISQKGKDDIKKLVKSLDGIKFDNVYSSPLKRAIETTEIIVGKNYTIDARLREIDFGIFEGLSYKDINERYPEESKAWTNDYLNYKVPEGERLNDVFSRVEKFIKDIEGENNTALVVTHGGVIGCALSLVFNSREYFYRFKILHGTINVIGIENNYMYIKGINCMDTNGLI</sequence>
<feature type="active site" description="Proton donor/acceptor" evidence="1">
    <location>
        <position position="78"/>
    </location>
</feature>
<dbReference type="STRING" id="1121291.SAMN02745134_01712"/>
<feature type="active site" description="Tele-phosphohistidine intermediate" evidence="1">
    <location>
        <position position="8"/>
    </location>
</feature>
<organism evidence="3 4">
    <name type="scientific">Clostridium acidisoli DSM 12555</name>
    <dbReference type="NCBI Taxonomy" id="1121291"/>
    <lineage>
        <taxon>Bacteria</taxon>
        <taxon>Bacillati</taxon>
        <taxon>Bacillota</taxon>
        <taxon>Clostridia</taxon>
        <taxon>Eubacteriales</taxon>
        <taxon>Clostridiaceae</taxon>
        <taxon>Clostridium</taxon>
    </lineage>
</organism>
<evidence type="ECO:0000313" key="4">
    <source>
        <dbReference type="Proteomes" id="UP000192468"/>
    </source>
</evidence>
<dbReference type="InterPro" id="IPR013078">
    <property type="entry name" value="His_Pase_superF_clade-1"/>
</dbReference>
<dbReference type="PANTHER" id="PTHR48100:SF1">
    <property type="entry name" value="HISTIDINE PHOSPHATASE FAMILY PROTEIN-RELATED"/>
    <property type="match status" value="1"/>
</dbReference>
<keyword evidence="4" id="KW-1185">Reference proteome</keyword>
<dbReference type="PANTHER" id="PTHR48100">
    <property type="entry name" value="BROAD-SPECIFICITY PHOSPHATASE YOR283W-RELATED"/>
    <property type="match status" value="1"/>
</dbReference>
<evidence type="ECO:0000256" key="2">
    <source>
        <dbReference type="PIRSR" id="PIRSR613078-2"/>
    </source>
</evidence>
<protein>
    <submittedName>
        <fullName evidence="3">Alpha-ribazole phosphatase</fullName>
    </submittedName>
</protein>
<dbReference type="EMBL" id="FWXH01000004">
    <property type="protein sequence ID" value="SMC22749.1"/>
    <property type="molecule type" value="Genomic_DNA"/>
</dbReference>
<dbReference type="CDD" id="cd07067">
    <property type="entry name" value="HP_PGM_like"/>
    <property type="match status" value="1"/>
</dbReference>
<dbReference type="Pfam" id="PF00300">
    <property type="entry name" value="His_Phos_1"/>
    <property type="match status" value="1"/>
</dbReference>
<feature type="binding site" evidence="2">
    <location>
        <begin position="7"/>
        <end position="14"/>
    </location>
    <ligand>
        <name>substrate</name>
    </ligand>
</feature>
<accession>A0A1W1XFP2</accession>
<dbReference type="RefSeq" id="WP_084115193.1">
    <property type="nucleotide sequence ID" value="NZ_FWXH01000004.1"/>
</dbReference>
<dbReference type="InterPro" id="IPR050275">
    <property type="entry name" value="PGM_Phosphatase"/>
</dbReference>
<dbReference type="AlphaFoldDB" id="A0A1W1XFP2"/>
<dbReference type="GO" id="GO:0016791">
    <property type="term" value="F:phosphatase activity"/>
    <property type="evidence" value="ECO:0007669"/>
    <property type="project" value="TreeGrafter"/>
</dbReference>
<dbReference type="Gene3D" id="3.40.50.1240">
    <property type="entry name" value="Phosphoglycerate mutase-like"/>
    <property type="match status" value="1"/>
</dbReference>
<dbReference type="InterPro" id="IPR029033">
    <property type="entry name" value="His_PPase_superfam"/>
</dbReference>
<proteinExistence type="predicted"/>